<sequence>MPTRHTVHIGVGPGRDFRAKNNLFDNLMTGDEFWVHLNTSETKRDSIMTWKHQSSPVTKKFKVQRSAAKPKVMVTVFWDAKGVILFDILSRGQCISAAQYCSSLDRLRDAIRRKRPRLLRRGVVHGASAR</sequence>
<evidence type="ECO:0000313" key="1">
    <source>
        <dbReference type="EMBL" id="GFR91219.1"/>
    </source>
</evidence>
<protein>
    <submittedName>
        <fullName evidence="1">Histone-lysine N-methyltransferase SETMAR</fullName>
    </submittedName>
</protein>
<keyword evidence="2" id="KW-1185">Reference proteome</keyword>
<evidence type="ECO:0000313" key="2">
    <source>
        <dbReference type="Proteomes" id="UP000762676"/>
    </source>
</evidence>
<dbReference type="Pfam" id="PF01359">
    <property type="entry name" value="Transposase_1"/>
    <property type="match status" value="1"/>
</dbReference>
<dbReference type="InterPro" id="IPR052709">
    <property type="entry name" value="Transposase-MT_Hybrid"/>
</dbReference>
<dbReference type="Gene3D" id="3.30.420.10">
    <property type="entry name" value="Ribonuclease H-like superfamily/Ribonuclease H"/>
    <property type="match status" value="1"/>
</dbReference>
<accession>A0AAV4H0J6</accession>
<dbReference type="InterPro" id="IPR001888">
    <property type="entry name" value="Transposase_1"/>
</dbReference>
<dbReference type="GO" id="GO:0003676">
    <property type="term" value="F:nucleic acid binding"/>
    <property type="evidence" value="ECO:0007669"/>
    <property type="project" value="InterPro"/>
</dbReference>
<comment type="caution">
    <text evidence="1">The sequence shown here is derived from an EMBL/GenBank/DDBJ whole genome shotgun (WGS) entry which is preliminary data.</text>
</comment>
<name>A0AAV4H0J6_9GAST</name>
<dbReference type="InterPro" id="IPR036397">
    <property type="entry name" value="RNaseH_sf"/>
</dbReference>
<reference evidence="1 2" key="1">
    <citation type="journal article" date="2021" name="Elife">
        <title>Chloroplast acquisition without the gene transfer in kleptoplastic sea slugs, Plakobranchus ocellatus.</title>
        <authorList>
            <person name="Maeda T."/>
            <person name="Takahashi S."/>
            <person name="Yoshida T."/>
            <person name="Shimamura S."/>
            <person name="Takaki Y."/>
            <person name="Nagai Y."/>
            <person name="Toyoda A."/>
            <person name="Suzuki Y."/>
            <person name="Arimoto A."/>
            <person name="Ishii H."/>
            <person name="Satoh N."/>
            <person name="Nishiyama T."/>
            <person name="Hasebe M."/>
            <person name="Maruyama T."/>
            <person name="Minagawa J."/>
            <person name="Obokata J."/>
            <person name="Shigenobu S."/>
        </authorList>
    </citation>
    <scope>NUCLEOTIDE SEQUENCE [LARGE SCALE GENOMIC DNA]</scope>
</reference>
<gene>
    <name evidence="1" type="ORF">ElyMa_006170200</name>
</gene>
<dbReference type="PANTHER" id="PTHR46060:SF1">
    <property type="entry name" value="MARINER MOS1 TRANSPOSASE-LIKE PROTEIN"/>
    <property type="match status" value="1"/>
</dbReference>
<dbReference type="PANTHER" id="PTHR46060">
    <property type="entry name" value="MARINER MOS1 TRANSPOSASE-LIKE PROTEIN"/>
    <property type="match status" value="1"/>
</dbReference>
<dbReference type="EMBL" id="BMAT01012386">
    <property type="protein sequence ID" value="GFR91219.1"/>
    <property type="molecule type" value="Genomic_DNA"/>
</dbReference>
<proteinExistence type="predicted"/>
<organism evidence="1 2">
    <name type="scientific">Elysia marginata</name>
    <dbReference type="NCBI Taxonomy" id="1093978"/>
    <lineage>
        <taxon>Eukaryota</taxon>
        <taxon>Metazoa</taxon>
        <taxon>Spiralia</taxon>
        <taxon>Lophotrochozoa</taxon>
        <taxon>Mollusca</taxon>
        <taxon>Gastropoda</taxon>
        <taxon>Heterobranchia</taxon>
        <taxon>Euthyneura</taxon>
        <taxon>Panpulmonata</taxon>
        <taxon>Sacoglossa</taxon>
        <taxon>Placobranchoidea</taxon>
        <taxon>Plakobranchidae</taxon>
        <taxon>Elysia</taxon>
    </lineage>
</organism>
<dbReference type="Proteomes" id="UP000762676">
    <property type="component" value="Unassembled WGS sequence"/>
</dbReference>
<dbReference type="AlphaFoldDB" id="A0AAV4H0J6"/>